<evidence type="ECO:0000256" key="3">
    <source>
        <dbReference type="ARBA" id="ARBA00022475"/>
    </source>
</evidence>
<evidence type="ECO:0000313" key="9">
    <source>
        <dbReference type="EMBL" id="KGM03348.1"/>
    </source>
</evidence>
<feature type="transmembrane region" description="Helical" evidence="7">
    <location>
        <begin position="37"/>
        <end position="58"/>
    </location>
</feature>
<evidence type="ECO:0000256" key="1">
    <source>
        <dbReference type="ARBA" id="ARBA00004651"/>
    </source>
</evidence>
<evidence type="ECO:0000256" key="2">
    <source>
        <dbReference type="ARBA" id="ARBA00010792"/>
    </source>
</evidence>
<protein>
    <recommendedName>
        <fullName evidence="8">VTT domain-containing protein</fullName>
    </recommendedName>
</protein>
<dbReference type="AlphaFoldDB" id="A0A0A0BAZ1"/>
<evidence type="ECO:0000256" key="4">
    <source>
        <dbReference type="ARBA" id="ARBA00022692"/>
    </source>
</evidence>
<evidence type="ECO:0000256" key="6">
    <source>
        <dbReference type="ARBA" id="ARBA00023136"/>
    </source>
</evidence>
<feature type="transmembrane region" description="Helical" evidence="7">
    <location>
        <begin position="168"/>
        <end position="189"/>
    </location>
</feature>
<dbReference type="InterPro" id="IPR032816">
    <property type="entry name" value="VTT_dom"/>
</dbReference>
<comment type="caution">
    <text evidence="9">The sequence shown here is derived from an EMBL/GenBank/DDBJ whole genome shotgun (WGS) entry which is preliminary data.</text>
</comment>
<dbReference type="PANTHER" id="PTHR42709:SF6">
    <property type="entry name" value="UNDECAPRENYL PHOSPHATE TRANSPORTER A"/>
    <property type="match status" value="1"/>
</dbReference>
<dbReference type="STRING" id="1408250.Q760_04825"/>
<comment type="subcellular location">
    <subcellularLocation>
        <location evidence="1">Cell membrane</location>
        <topology evidence="1">Multi-pass membrane protein</topology>
    </subcellularLocation>
</comment>
<dbReference type="EMBL" id="AXNT01000015">
    <property type="protein sequence ID" value="KGM03348.1"/>
    <property type="molecule type" value="Genomic_DNA"/>
</dbReference>
<evidence type="ECO:0000313" key="10">
    <source>
        <dbReference type="Proteomes" id="UP000029833"/>
    </source>
</evidence>
<keyword evidence="10" id="KW-1185">Reference proteome</keyword>
<dbReference type="InterPro" id="IPR051311">
    <property type="entry name" value="DedA_domain"/>
</dbReference>
<accession>A0A0A0BAZ1</accession>
<keyword evidence="4 7" id="KW-0812">Transmembrane</keyword>
<sequence length="256" mass="26905">MLEEWILALAGSGWIYLGIYVFATIDGFFPPIPSESVVIAVAATAMVGDGANLGLLVLSAAAGAFTGDQIAYQIGSRVDVHRVRFLRGRRGRATLAWAEHALANRGSSFILAARYIPVGRVAVNMTAGALGYRRRRFVALTGLAAVTWAVYGTAIGVGAGAWLHDHPVIAVVAGVVIGVVVGLLIDWVLRRWLQPGVPVLEQSVVLDAAEDVDAADDPAADVGPAGPLLHETRVRAVTDPRAVRPVTSPQRSAHPG</sequence>
<keyword evidence="6 7" id="KW-0472">Membrane</keyword>
<keyword evidence="5 7" id="KW-1133">Transmembrane helix</keyword>
<dbReference type="RefSeq" id="WP_246056248.1">
    <property type="nucleotide sequence ID" value="NZ_AXNT01000015.1"/>
</dbReference>
<proteinExistence type="inferred from homology"/>
<evidence type="ECO:0000256" key="7">
    <source>
        <dbReference type="SAM" id="Phobius"/>
    </source>
</evidence>
<dbReference type="Proteomes" id="UP000029833">
    <property type="component" value="Unassembled WGS sequence"/>
</dbReference>
<feature type="transmembrane region" description="Helical" evidence="7">
    <location>
        <begin position="137"/>
        <end position="162"/>
    </location>
</feature>
<dbReference type="GO" id="GO:0005886">
    <property type="term" value="C:plasma membrane"/>
    <property type="evidence" value="ECO:0007669"/>
    <property type="project" value="UniProtKB-SubCell"/>
</dbReference>
<name>A0A0A0BAZ1_9CELL</name>
<organism evidence="9 10">
    <name type="scientific">Cellulomonas cellasea DSM 20118</name>
    <dbReference type="NCBI Taxonomy" id="1408250"/>
    <lineage>
        <taxon>Bacteria</taxon>
        <taxon>Bacillati</taxon>
        <taxon>Actinomycetota</taxon>
        <taxon>Actinomycetes</taxon>
        <taxon>Micrococcales</taxon>
        <taxon>Cellulomonadaceae</taxon>
        <taxon>Cellulomonas</taxon>
    </lineage>
</organism>
<feature type="domain" description="VTT" evidence="8">
    <location>
        <begin position="32"/>
        <end position="153"/>
    </location>
</feature>
<evidence type="ECO:0000259" key="8">
    <source>
        <dbReference type="Pfam" id="PF09335"/>
    </source>
</evidence>
<keyword evidence="3" id="KW-1003">Cell membrane</keyword>
<dbReference type="Pfam" id="PF09335">
    <property type="entry name" value="VTT_dom"/>
    <property type="match status" value="1"/>
</dbReference>
<evidence type="ECO:0000256" key="5">
    <source>
        <dbReference type="ARBA" id="ARBA00022989"/>
    </source>
</evidence>
<feature type="transmembrane region" description="Helical" evidence="7">
    <location>
        <begin position="5"/>
        <end position="25"/>
    </location>
</feature>
<gene>
    <name evidence="9" type="ORF">Q760_04825</name>
</gene>
<dbReference type="PANTHER" id="PTHR42709">
    <property type="entry name" value="ALKALINE PHOSPHATASE LIKE PROTEIN"/>
    <property type="match status" value="1"/>
</dbReference>
<comment type="similarity">
    <text evidence="2">Belongs to the DedA family.</text>
</comment>
<reference evidence="9 10" key="1">
    <citation type="submission" date="2013-10" db="EMBL/GenBank/DDBJ databases">
        <authorList>
            <person name="Wang G."/>
            <person name="Zhuang W."/>
        </authorList>
    </citation>
    <scope>NUCLEOTIDE SEQUENCE [LARGE SCALE GENOMIC DNA]</scope>
    <source>
        <strain evidence="9 10">DSM 20118</strain>
    </source>
</reference>